<proteinExistence type="predicted"/>
<protein>
    <submittedName>
        <fullName evidence="1">Uncharacterized protein</fullName>
    </submittedName>
</protein>
<reference evidence="2" key="1">
    <citation type="submission" date="2016-10" db="EMBL/GenBank/DDBJ databases">
        <authorList>
            <person name="Varghese N."/>
        </authorList>
    </citation>
    <scope>NUCLEOTIDE SEQUENCE [LARGE SCALE GENOMIC DNA]</scope>
    <source>
        <strain evidence="2">DSM 45096 / BCRC 16803 / CGMCC 4.1857 / CIP 109030 / JCM 12277 / KCTC 19219 / NBRC 100920 / 33214</strain>
    </source>
</reference>
<organism evidence="1 2">
    <name type="scientific">Streptacidiphilus jiangxiensis</name>
    <dbReference type="NCBI Taxonomy" id="235985"/>
    <lineage>
        <taxon>Bacteria</taxon>
        <taxon>Bacillati</taxon>
        <taxon>Actinomycetota</taxon>
        <taxon>Actinomycetes</taxon>
        <taxon>Kitasatosporales</taxon>
        <taxon>Streptomycetaceae</taxon>
        <taxon>Streptacidiphilus</taxon>
    </lineage>
</organism>
<dbReference type="Proteomes" id="UP000183015">
    <property type="component" value="Unassembled WGS sequence"/>
</dbReference>
<dbReference type="EMBL" id="FOAZ01000080">
    <property type="protein sequence ID" value="SEM86230.1"/>
    <property type="molecule type" value="Genomic_DNA"/>
</dbReference>
<dbReference type="AlphaFoldDB" id="A0A1H8BTP3"/>
<name>A0A1H8BTP3_STRJI</name>
<keyword evidence="2" id="KW-1185">Reference proteome</keyword>
<evidence type="ECO:0000313" key="2">
    <source>
        <dbReference type="Proteomes" id="UP000183015"/>
    </source>
</evidence>
<accession>A0A1H8BTP3</accession>
<gene>
    <name evidence="1" type="ORF">SAMN05414137_1802</name>
</gene>
<sequence>MHAAMDDHKATERHDEGEAAFRRGCELLDGGAGEDAEVQFVEAAALGARDVPWRITQAYLEAHDARAAGWMRRAASSLSRPGGITVTPGTLPILTITSEDYEVLASQVWCVAVTGCDPVAGAAALRAADPSVRQATEDGRIPSDEEIHTAPYYANYLWVDEANLTLTLDAKDGIMPMLARVVLTVLVEELERAGATRARLHTPRSAWPKDWPTD</sequence>
<dbReference type="eggNOG" id="ENOG50323N0">
    <property type="taxonomic scope" value="Bacteria"/>
</dbReference>
<evidence type="ECO:0000313" key="1">
    <source>
        <dbReference type="EMBL" id="SEM86230.1"/>
    </source>
</evidence>